<evidence type="ECO:0000313" key="2">
    <source>
        <dbReference type="EMBL" id="KAF0685631.1"/>
    </source>
</evidence>
<gene>
    <name evidence="2" type="ORF">FWK35_00035341</name>
</gene>
<organism evidence="2 3">
    <name type="scientific">Aphis craccivora</name>
    <name type="common">Cowpea aphid</name>
    <dbReference type="NCBI Taxonomy" id="307492"/>
    <lineage>
        <taxon>Eukaryota</taxon>
        <taxon>Metazoa</taxon>
        <taxon>Ecdysozoa</taxon>
        <taxon>Arthropoda</taxon>
        <taxon>Hexapoda</taxon>
        <taxon>Insecta</taxon>
        <taxon>Pterygota</taxon>
        <taxon>Neoptera</taxon>
        <taxon>Paraneoptera</taxon>
        <taxon>Hemiptera</taxon>
        <taxon>Sternorrhyncha</taxon>
        <taxon>Aphidomorpha</taxon>
        <taxon>Aphidoidea</taxon>
        <taxon>Aphididae</taxon>
        <taxon>Aphidini</taxon>
        <taxon>Aphis</taxon>
        <taxon>Aphis</taxon>
    </lineage>
</organism>
<dbReference type="AlphaFoldDB" id="A0A6G0VI06"/>
<reference evidence="2 3" key="1">
    <citation type="submission" date="2019-08" db="EMBL/GenBank/DDBJ databases">
        <title>Whole genome of Aphis craccivora.</title>
        <authorList>
            <person name="Voronova N.V."/>
            <person name="Shulinski R.S."/>
            <person name="Bandarenka Y.V."/>
            <person name="Zhorov D.G."/>
            <person name="Warner D."/>
        </authorList>
    </citation>
    <scope>NUCLEOTIDE SEQUENCE [LARGE SCALE GENOMIC DNA]</scope>
    <source>
        <strain evidence="2">180601</strain>
        <tissue evidence="2">Whole Body</tissue>
    </source>
</reference>
<dbReference type="PANTHER" id="PTHR45749">
    <property type="match status" value="1"/>
</dbReference>
<proteinExistence type="predicted"/>
<dbReference type="Pfam" id="PF14291">
    <property type="entry name" value="DUF4371"/>
    <property type="match status" value="1"/>
</dbReference>
<protein>
    <submittedName>
        <fullName evidence="2">Zinc finger MYM-type protein 1-like</fullName>
    </submittedName>
</protein>
<dbReference type="SUPFAM" id="SSF53098">
    <property type="entry name" value="Ribonuclease H-like"/>
    <property type="match status" value="1"/>
</dbReference>
<dbReference type="PANTHER" id="PTHR45749:SF37">
    <property type="entry name" value="OS05G0311600 PROTEIN"/>
    <property type="match status" value="1"/>
</dbReference>
<dbReference type="Proteomes" id="UP000478052">
    <property type="component" value="Unassembled WGS sequence"/>
</dbReference>
<accession>A0A6G0VI06</accession>
<sequence length="317" mass="36374">MSNFNEDFATKFQCKTNYTSWSIQNQLIDICAKNIVDQIVTEIKECGIFSVMCDEARCFRQEQLSLCVRYTNGLDVVERFLGFIDVSMKQDANALASAMTNFFQQNGISQSIVAQSYDGASIMSGQFNGVQQKIKTQHPEAIYIHCMAHKVNLLIMDMCKVVKDTRIVFNCLESLYVYFSHPTNNTKFCEMQKKLGIKETSLTRISDTRWNCRFKNCRAVKQNYQAIIQLLNSEVDIAMNRDVSQAIGILATIKSTRFIINLFILEEVLQLANMLSTKFQQKSVTLGKTVNLIEGMIDTFEQNRSNKIWTELWININ</sequence>
<dbReference type="OrthoDB" id="8045002at2759"/>
<dbReference type="InterPro" id="IPR025398">
    <property type="entry name" value="DUF4371"/>
</dbReference>
<evidence type="ECO:0000259" key="1">
    <source>
        <dbReference type="Pfam" id="PF14291"/>
    </source>
</evidence>
<name>A0A6G0VI06_APHCR</name>
<dbReference type="InterPro" id="IPR012337">
    <property type="entry name" value="RNaseH-like_sf"/>
</dbReference>
<feature type="domain" description="DUF4371" evidence="1">
    <location>
        <begin position="17"/>
        <end position="129"/>
    </location>
</feature>
<comment type="caution">
    <text evidence="2">The sequence shown here is derived from an EMBL/GenBank/DDBJ whole genome shotgun (WGS) entry which is preliminary data.</text>
</comment>
<evidence type="ECO:0000313" key="3">
    <source>
        <dbReference type="Proteomes" id="UP000478052"/>
    </source>
</evidence>
<keyword evidence="3" id="KW-1185">Reference proteome</keyword>
<feature type="non-terminal residue" evidence="2">
    <location>
        <position position="317"/>
    </location>
</feature>
<dbReference type="EMBL" id="VUJU01016998">
    <property type="protein sequence ID" value="KAF0685631.1"/>
    <property type="molecule type" value="Genomic_DNA"/>
</dbReference>